<dbReference type="InterPro" id="IPR054232">
    <property type="entry name" value="DUF6957"/>
</dbReference>
<organism evidence="2 3">
    <name type="scientific">Stutzerimonas stutzeri</name>
    <name type="common">Pseudomonas stutzeri</name>
    <dbReference type="NCBI Taxonomy" id="316"/>
    <lineage>
        <taxon>Bacteria</taxon>
        <taxon>Pseudomonadati</taxon>
        <taxon>Pseudomonadota</taxon>
        <taxon>Gammaproteobacteria</taxon>
        <taxon>Pseudomonadales</taxon>
        <taxon>Pseudomonadaceae</taxon>
        <taxon>Stutzerimonas</taxon>
    </lineage>
</organism>
<accession>A0AA42P9C3</accession>
<dbReference type="EMBL" id="JAOCAE010000008">
    <property type="protein sequence ID" value="MDH1237144.1"/>
    <property type="molecule type" value="Genomic_DNA"/>
</dbReference>
<protein>
    <recommendedName>
        <fullName evidence="1">DUF6957 domain-containing protein</fullName>
    </recommendedName>
</protein>
<name>A0AA42P9C3_STUST</name>
<evidence type="ECO:0000313" key="2">
    <source>
        <dbReference type="EMBL" id="MDH1237144.1"/>
    </source>
</evidence>
<dbReference type="Proteomes" id="UP001158500">
    <property type="component" value="Unassembled WGS sequence"/>
</dbReference>
<sequence>MDIREAINELLHGVGVPMLGRDMTDDEAIRHVKSLSLLKPFCAVRKWIWIDLEMPDAVRTKIISDGLQPVMIYAHSVVFDSAGRFNPGDWVRSTPLAKLSDGYLFETQNTIYVLIGQGIRKSAQLSTVIHVF</sequence>
<comment type="caution">
    <text evidence="2">The sequence shown here is derived from an EMBL/GenBank/DDBJ whole genome shotgun (WGS) entry which is preliminary data.</text>
</comment>
<dbReference type="AlphaFoldDB" id="A0AA42P9C3"/>
<evidence type="ECO:0000259" key="1">
    <source>
        <dbReference type="Pfam" id="PF22275"/>
    </source>
</evidence>
<gene>
    <name evidence="2" type="ORF">N5C32_13980</name>
</gene>
<dbReference type="Pfam" id="PF22275">
    <property type="entry name" value="DUF6957"/>
    <property type="match status" value="1"/>
</dbReference>
<evidence type="ECO:0000313" key="3">
    <source>
        <dbReference type="Proteomes" id="UP001158500"/>
    </source>
</evidence>
<dbReference type="RefSeq" id="WP_279641604.1">
    <property type="nucleotide sequence ID" value="NZ_JAOCAE010000008.1"/>
</dbReference>
<proteinExistence type="predicted"/>
<reference evidence="2" key="1">
    <citation type="submission" date="2022-09" db="EMBL/GenBank/DDBJ databases">
        <title>Intensive care unit water sources are persistently colonized with multi-drug resistant bacteria and are the site of extensive horizontal gene transfer of antibiotic resistance genes.</title>
        <authorList>
            <person name="Diorio-Toth L."/>
        </authorList>
    </citation>
    <scope>NUCLEOTIDE SEQUENCE</scope>
    <source>
        <strain evidence="2">GD03947</strain>
    </source>
</reference>
<feature type="domain" description="DUF6957" evidence="1">
    <location>
        <begin position="20"/>
        <end position="129"/>
    </location>
</feature>